<dbReference type="GO" id="GO:0006417">
    <property type="term" value="P:regulation of translation"/>
    <property type="evidence" value="ECO:0007669"/>
    <property type="project" value="UniProtKB-KW"/>
</dbReference>
<accession>A0A0P6H5I7</accession>
<dbReference type="Pfam" id="PF00076">
    <property type="entry name" value="RRM_1"/>
    <property type="match status" value="1"/>
</dbReference>
<dbReference type="GO" id="GO:0003723">
    <property type="term" value="F:RNA binding"/>
    <property type="evidence" value="ECO:0007669"/>
    <property type="project" value="UniProtKB-UniRule"/>
</dbReference>
<feature type="compositionally biased region" description="Low complexity" evidence="7">
    <location>
        <begin position="634"/>
        <end position="645"/>
    </location>
</feature>
<feature type="compositionally biased region" description="Gly residues" evidence="7">
    <location>
        <begin position="646"/>
        <end position="665"/>
    </location>
</feature>
<keyword evidence="4" id="KW-0509">mRNA transport</keyword>
<dbReference type="GO" id="GO:0051028">
    <property type="term" value="P:mRNA transport"/>
    <property type="evidence" value="ECO:0007669"/>
    <property type="project" value="UniProtKB-KW"/>
</dbReference>
<dbReference type="PROSITE" id="PS50084">
    <property type="entry name" value="KH_TYPE_1"/>
    <property type="match status" value="4"/>
</dbReference>
<keyword evidence="5" id="KW-0810">Translation regulation</keyword>
<dbReference type="InterPro" id="IPR035979">
    <property type="entry name" value="RBD_domain_sf"/>
</dbReference>
<evidence type="ECO:0000256" key="6">
    <source>
        <dbReference type="ARBA" id="ARBA00022884"/>
    </source>
</evidence>
<dbReference type="Gene3D" id="3.30.70.330">
    <property type="match status" value="2"/>
</dbReference>
<evidence type="ECO:0000256" key="7">
    <source>
        <dbReference type="SAM" id="MobiDB-lite"/>
    </source>
</evidence>
<dbReference type="SUPFAM" id="SSF54928">
    <property type="entry name" value="RNA-binding domain, RBD"/>
    <property type="match status" value="2"/>
</dbReference>
<dbReference type="InterPro" id="IPR000504">
    <property type="entry name" value="RRM_dom"/>
</dbReference>
<dbReference type="CDD" id="cd22402">
    <property type="entry name" value="KH-I_IGF2BP_rpt3"/>
    <property type="match status" value="1"/>
</dbReference>
<dbReference type="InterPro" id="IPR036612">
    <property type="entry name" value="KH_dom_type_1_sf"/>
</dbReference>
<name>A0A0P6H5I7_9CRUS</name>
<evidence type="ECO:0000256" key="5">
    <source>
        <dbReference type="ARBA" id="ARBA00022845"/>
    </source>
</evidence>
<dbReference type="CDD" id="cd12358">
    <property type="entry name" value="RRM1_VICKZ"/>
    <property type="match status" value="1"/>
</dbReference>
<dbReference type="GeneID" id="116925931"/>
<dbReference type="CDD" id="cd22403">
    <property type="entry name" value="KH-I_IGF2BP_rpt4"/>
    <property type="match status" value="1"/>
</dbReference>
<evidence type="ECO:0000256" key="3">
    <source>
        <dbReference type="ARBA" id="ARBA00022737"/>
    </source>
</evidence>
<dbReference type="RefSeq" id="XP_045025343.1">
    <property type="nucleotide sequence ID" value="XM_045169408.1"/>
</dbReference>
<dbReference type="InterPro" id="IPR012677">
    <property type="entry name" value="Nucleotide-bd_a/b_plait_sf"/>
</dbReference>
<dbReference type="KEGG" id="dmk:116925931"/>
<evidence type="ECO:0000256" key="4">
    <source>
        <dbReference type="ARBA" id="ARBA00022816"/>
    </source>
</evidence>
<sequence>MSKLYIGNLAAEANEAALRQLLQESGVGNVSSVLVKRGGYAFIDCPEQSTVDRAIEKLNGHIFMGSTLVVEPSVAGGRRNVLSRTLYLSNVPAHVRYEELERLLTPLGTVLKCEKISGGASGGSGDAPSPQAGGYQTIEVVFETPEEAENALKELSEVEIEGSLLQVESAMESRRGSSRGGAGGGGAGGGGAGGSGSGRSRSGPGSQTMSFGGGGNQGPQRQPDFPLRVLVASEMVGAIIGRQGGTIRQITQQTRARVDVHRKENVGSLEKAITIYGNPENCTNACRRVLEVMQQEADNTNKGEVSLKILAHNNLIGRIIGKGGSTIKRVMLETETKITVSSLNDVSSFNMERVITIKGTIENMSRAEGMISAKLRQSYESDLQAMAPQSMMFPGLHPMAMMSTVGMGFSPSVRGTPPAAAPGMYHSPGASPYAQAGPAGVGVGAGGVYPPGMAPPTGSQQETSFLYIPNSAVGAIIGTRGSHIRNIIRFSGASVKITSLPEGTTAEPQAERKVTIVGTPEAQWKAQYLIFEKMREEGFMPAGEDVRLTVELLVPSSQVGRIIGKGGQNVREMQRTTSSVIKLPEQGASTGEETTVHIIGNFFAVQSAQRRIRAMMSQQQQPLQQQGAPMTMVSAASGGRMRTSGGAAGGSSGGVSGGQSRGREQ</sequence>
<dbReference type="Gene3D" id="3.30.1370.10">
    <property type="entry name" value="K Homology domain, type 1"/>
    <property type="match status" value="2"/>
</dbReference>
<dbReference type="InterPro" id="IPR004088">
    <property type="entry name" value="KH_dom_type_1"/>
</dbReference>
<reference evidence="8" key="1">
    <citation type="submission" date="2015-10" db="EMBL/GenBank/DDBJ databases">
        <title>EvidentialGene: Evidence-directed Construction of Complete mRNA Transcriptomes without Genomes.</title>
        <authorList>
            <person name="Gilbert D.G."/>
        </authorList>
    </citation>
    <scope>NUCLEOTIDE SEQUENCE</scope>
</reference>
<dbReference type="Gene3D" id="3.30.310.210">
    <property type="match status" value="1"/>
</dbReference>
<evidence type="ECO:0000256" key="2">
    <source>
        <dbReference type="ARBA" id="ARBA00022448"/>
    </source>
</evidence>
<protein>
    <submittedName>
        <fullName evidence="8">Insulin growth factor 2 mRNA-binding protein 3</fullName>
    </submittedName>
</protein>
<dbReference type="SUPFAM" id="SSF54791">
    <property type="entry name" value="Eukaryotic type KH-domain (KH-domain type I)"/>
    <property type="match status" value="4"/>
</dbReference>
<dbReference type="CDD" id="cd22400">
    <property type="entry name" value="KH-I_IGF2BP_rpt1"/>
    <property type="match status" value="1"/>
</dbReference>
<dbReference type="AlphaFoldDB" id="A0A0P6H5I7"/>
<evidence type="ECO:0000256" key="1">
    <source>
        <dbReference type="ARBA" id="ARBA00009094"/>
    </source>
</evidence>
<dbReference type="SMART" id="SM00360">
    <property type="entry name" value="RRM"/>
    <property type="match status" value="2"/>
</dbReference>
<keyword evidence="2" id="KW-0813">Transport</keyword>
<organism evidence="8">
    <name type="scientific">Daphnia magna</name>
    <dbReference type="NCBI Taxonomy" id="35525"/>
    <lineage>
        <taxon>Eukaryota</taxon>
        <taxon>Metazoa</taxon>
        <taxon>Ecdysozoa</taxon>
        <taxon>Arthropoda</taxon>
        <taxon>Crustacea</taxon>
        <taxon>Branchiopoda</taxon>
        <taxon>Diplostraca</taxon>
        <taxon>Cladocera</taxon>
        <taxon>Anomopoda</taxon>
        <taxon>Daphniidae</taxon>
        <taxon>Daphnia</taxon>
    </lineage>
</organism>
<feature type="region of interest" description="Disordered" evidence="7">
    <location>
        <begin position="618"/>
        <end position="665"/>
    </location>
</feature>
<dbReference type="OrthoDB" id="752362at2759"/>
<keyword evidence="3" id="KW-0677">Repeat</keyword>
<proteinExistence type="inferred from homology"/>
<dbReference type="Pfam" id="PF00013">
    <property type="entry name" value="KH_1"/>
    <property type="match status" value="4"/>
</dbReference>
<dbReference type="CDD" id="cd22401">
    <property type="entry name" value="KH-I_IGF2BP_rpt2"/>
    <property type="match status" value="1"/>
</dbReference>
<feature type="region of interest" description="Disordered" evidence="7">
    <location>
        <begin position="168"/>
        <end position="223"/>
    </location>
</feature>
<dbReference type="InterPro" id="IPR004087">
    <property type="entry name" value="KH_dom"/>
</dbReference>
<dbReference type="SMART" id="SM00322">
    <property type="entry name" value="KH"/>
    <property type="match status" value="4"/>
</dbReference>
<dbReference type="CTD" id="32009"/>
<feature type="compositionally biased region" description="Gly residues" evidence="7">
    <location>
        <begin position="178"/>
        <end position="197"/>
    </location>
</feature>
<keyword evidence="6" id="KW-0694">RNA-binding</keyword>
<dbReference type="EMBL" id="GDIQ01036909">
    <property type="protein sequence ID" value="JAN57828.1"/>
    <property type="molecule type" value="Transcribed_RNA"/>
</dbReference>
<evidence type="ECO:0000313" key="8">
    <source>
        <dbReference type="EMBL" id="JAN57828.1"/>
    </source>
</evidence>
<dbReference type="PANTHER" id="PTHR10288">
    <property type="entry name" value="KH DOMAIN CONTAINING RNA BINDING PROTEIN"/>
    <property type="match status" value="1"/>
</dbReference>
<dbReference type="PROSITE" id="PS50102">
    <property type="entry name" value="RRM"/>
    <property type="match status" value="2"/>
</dbReference>
<comment type="similarity">
    <text evidence="1">Belongs to the RRM IMP/VICKZ family.</text>
</comment>